<keyword evidence="1" id="KW-0472">Membrane</keyword>
<evidence type="ECO:0000313" key="2">
    <source>
        <dbReference type="EMBL" id="VFA99620.1"/>
    </source>
</evidence>
<dbReference type="RefSeq" id="WP_130917771.1">
    <property type="nucleotide sequence ID" value="NZ_LR215973.1"/>
</dbReference>
<dbReference type="EMBL" id="LR215973">
    <property type="protein sequence ID" value="VFA99620.1"/>
    <property type="molecule type" value="Genomic_DNA"/>
</dbReference>
<feature type="transmembrane region" description="Helical" evidence="1">
    <location>
        <begin position="20"/>
        <end position="39"/>
    </location>
</feature>
<sequence>MTDDVEKRWTDEGTYRRAAIYALAVLAVAAVVFGVTAFWASAHCGEHAPLMCDAPAQSAILIGPTVVALLGGIGAFVQTLRQWRRGRNWVIWQGAGWFLFTLTMFYIAMGARSLGAN</sequence>
<proteinExistence type="predicted"/>
<evidence type="ECO:0000256" key="1">
    <source>
        <dbReference type="SAM" id="Phobius"/>
    </source>
</evidence>
<protein>
    <recommendedName>
        <fullName evidence="4">Integral membrane protein</fullName>
    </recommendedName>
</protein>
<keyword evidence="1" id="KW-0812">Transmembrane</keyword>
<evidence type="ECO:0008006" key="4">
    <source>
        <dbReference type="Google" id="ProtNLM"/>
    </source>
</evidence>
<gene>
    <name evidence="2" type="ORF">NCTC10797_03405</name>
</gene>
<reference evidence="2 3" key="1">
    <citation type="submission" date="2019-02" db="EMBL/GenBank/DDBJ databases">
        <authorList>
            <consortium name="Pathogen Informatics"/>
        </authorList>
    </citation>
    <scope>NUCLEOTIDE SEQUENCE [LARGE SCALE GENOMIC DNA]</scope>
    <source>
        <strain evidence="2 3">3012STDY6756504</strain>
    </source>
</reference>
<keyword evidence="1" id="KW-1133">Transmembrane helix</keyword>
<feature type="transmembrane region" description="Helical" evidence="1">
    <location>
        <begin position="89"/>
        <end position="109"/>
    </location>
</feature>
<dbReference type="AlphaFoldDB" id="A0A4U8W0T9"/>
<evidence type="ECO:0000313" key="3">
    <source>
        <dbReference type="Proteomes" id="UP000290439"/>
    </source>
</evidence>
<dbReference type="Proteomes" id="UP000290439">
    <property type="component" value="Chromosome"/>
</dbReference>
<name>A0A4U8W0T9_9NOCA</name>
<feature type="transmembrane region" description="Helical" evidence="1">
    <location>
        <begin position="59"/>
        <end position="77"/>
    </location>
</feature>
<accession>A0A4U8W0T9</accession>
<organism evidence="2 3">
    <name type="scientific">Nocardia cyriacigeorgica</name>
    <dbReference type="NCBI Taxonomy" id="135487"/>
    <lineage>
        <taxon>Bacteria</taxon>
        <taxon>Bacillati</taxon>
        <taxon>Actinomycetota</taxon>
        <taxon>Actinomycetes</taxon>
        <taxon>Mycobacteriales</taxon>
        <taxon>Nocardiaceae</taxon>
        <taxon>Nocardia</taxon>
    </lineage>
</organism>